<name>A0A1G8N2C3_9LACT</name>
<organism evidence="2 3">
    <name type="scientific">Dolosicoccus paucivorans</name>
    <dbReference type="NCBI Taxonomy" id="84521"/>
    <lineage>
        <taxon>Bacteria</taxon>
        <taxon>Bacillati</taxon>
        <taxon>Bacillota</taxon>
        <taxon>Bacilli</taxon>
        <taxon>Lactobacillales</taxon>
        <taxon>Aerococcaceae</taxon>
        <taxon>Dolosicoccus</taxon>
    </lineage>
</organism>
<dbReference type="AlphaFoldDB" id="A0A1G8N2C3"/>
<reference evidence="2 3" key="1">
    <citation type="submission" date="2017-09" db="EMBL/GenBank/DDBJ databases">
        <title>Bacterial strain isolated from the female urinary microbiota.</title>
        <authorList>
            <person name="Thomas-White K."/>
            <person name="Kumar N."/>
            <person name="Forster S."/>
            <person name="Putonti C."/>
            <person name="Lawley T."/>
            <person name="Wolfe A.J."/>
        </authorList>
    </citation>
    <scope>NUCLEOTIDE SEQUENCE [LARGE SCALE GENOMIC DNA]</scope>
    <source>
        <strain evidence="2 3">UMB0852</strain>
    </source>
</reference>
<evidence type="ECO:0000313" key="3">
    <source>
        <dbReference type="Proteomes" id="UP000235682"/>
    </source>
</evidence>
<protein>
    <submittedName>
        <fullName evidence="2">Uncharacterized protein</fullName>
    </submittedName>
</protein>
<keyword evidence="1" id="KW-0175">Coiled coil</keyword>
<proteinExistence type="predicted"/>
<gene>
    <name evidence="2" type="ORF">CJ205_06170</name>
</gene>
<dbReference type="RefSeq" id="WP_092086002.1">
    <property type="nucleotide sequence ID" value="NZ_FNEL01000041.1"/>
</dbReference>
<accession>A0A1G8N2C3</accession>
<dbReference type="Proteomes" id="UP000235682">
    <property type="component" value="Unassembled WGS sequence"/>
</dbReference>
<keyword evidence="3" id="KW-1185">Reference proteome</keyword>
<dbReference type="EMBL" id="PNHE01000025">
    <property type="protein sequence ID" value="PMC58119.1"/>
    <property type="molecule type" value="Genomic_DNA"/>
</dbReference>
<evidence type="ECO:0000313" key="2">
    <source>
        <dbReference type="EMBL" id="PMC58119.1"/>
    </source>
</evidence>
<evidence type="ECO:0000256" key="1">
    <source>
        <dbReference type="SAM" id="Coils"/>
    </source>
</evidence>
<sequence>MERENVLTQLNHAQSIAFFRMLVNERFDLDKQWNEYIQLFDEYRKWIESYQLSMTILTDDQWNLIADEETMVELFKENLDRIIQEEEEVYDNLLTDWNHYLRQAEYYLQVAIDPELAYLKPNFFQRLYRVITRRKRYETPYEVKAEMLEPYEETPKDYLNDYDLLVEHIEDANMIQALANLKYQAEYIVDQLNTSEAFLKERQKDKEKIEPRAHKLYQAYKEWKKAQTTYKNRQANDQDLEYYVEEPYRDLSIYMEGLSQLEEHLTIQDFASLDKRFVHFHKDPLSDQFIEQTEKESNSGQQIRKDLVSGDYTRKELIETLKES</sequence>
<feature type="coiled-coil region" evidence="1">
    <location>
        <begin position="65"/>
        <end position="96"/>
    </location>
</feature>
<comment type="caution">
    <text evidence="2">The sequence shown here is derived from an EMBL/GenBank/DDBJ whole genome shotgun (WGS) entry which is preliminary data.</text>
</comment>